<dbReference type="InterPro" id="IPR043129">
    <property type="entry name" value="ATPase_NBD"/>
</dbReference>
<dbReference type="PANTHER" id="PTHR18964">
    <property type="entry name" value="ROK (REPRESSOR, ORF, KINASE) FAMILY"/>
    <property type="match status" value="1"/>
</dbReference>
<dbReference type="Gene3D" id="1.10.10.10">
    <property type="entry name" value="Winged helix-like DNA-binding domain superfamily/Winged helix DNA-binding domain"/>
    <property type="match status" value="1"/>
</dbReference>
<dbReference type="SUPFAM" id="SSF46785">
    <property type="entry name" value="Winged helix' DNA-binding domain"/>
    <property type="match status" value="1"/>
</dbReference>
<comment type="similarity">
    <text evidence="1">Belongs to the ROK (NagC/XylR) family.</text>
</comment>
<gene>
    <name evidence="3" type="ORF">GCM10022255_017850</name>
</gene>
<evidence type="ECO:0000313" key="4">
    <source>
        <dbReference type="Proteomes" id="UP001500620"/>
    </source>
</evidence>
<feature type="compositionally biased region" description="Low complexity" evidence="2">
    <location>
        <begin position="117"/>
        <end position="128"/>
    </location>
</feature>
<dbReference type="InterPro" id="IPR036388">
    <property type="entry name" value="WH-like_DNA-bd_sf"/>
</dbReference>
<dbReference type="Proteomes" id="UP001500620">
    <property type="component" value="Unassembled WGS sequence"/>
</dbReference>
<reference evidence="4" key="1">
    <citation type="journal article" date="2019" name="Int. J. Syst. Evol. Microbiol.">
        <title>The Global Catalogue of Microorganisms (GCM) 10K type strain sequencing project: providing services to taxonomists for standard genome sequencing and annotation.</title>
        <authorList>
            <consortium name="The Broad Institute Genomics Platform"/>
            <consortium name="The Broad Institute Genome Sequencing Center for Infectious Disease"/>
            <person name="Wu L."/>
            <person name="Ma J."/>
        </authorList>
    </citation>
    <scope>NUCLEOTIDE SEQUENCE [LARGE SCALE GENOMIC DNA]</scope>
    <source>
        <strain evidence="4">JCM 17441</strain>
    </source>
</reference>
<dbReference type="EMBL" id="BAABAT010000003">
    <property type="protein sequence ID" value="GAA4246477.1"/>
    <property type="molecule type" value="Genomic_DNA"/>
</dbReference>
<evidence type="ECO:0000313" key="3">
    <source>
        <dbReference type="EMBL" id="GAA4246477.1"/>
    </source>
</evidence>
<evidence type="ECO:0008006" key="5">
    <source>
        <dbReference type="Google" id="ProtNLM"/>
    </source>
</evidence>
<sequence>MREVNRSLVLALVKEGGPVSRASIARSTTLAKPTVSAIVDELIADGLVREIGPGSTAVSGGRPPILLEFNARSQLVVGVHIGARRTTIAIGDAAGEEIARREFPTPRPMERPSAPHADPSAQEIAAAAARDDAADGTMRGDSDTPTRDGGVGARDSSSWDGLAPAEPGVVLGRVAAEVRDAIAGAGLPGAKIAAVGAVLPGLTDFHTGVCLLAPNLGWRDVPVRDMLAAELGAPVYVHNAGQAAAVAENLEGAGERAGDLALLYAGTGLSAGVLSDGRVFHGVGGTAGEIGHNAVPGLSEPCNCGNVGCLETVASGPAIVRAARRALAAGEDSSLAGLDGFDARDVAAAAQAGDAVAGAVIAAVGEHLGLAASWLINAYNPALVVVGGGLAAIGDLLLDPLRAAVERHALAPALRGVEIRASVLGPDAEVRGAVLLALQHSETYYRVVFRA</sequence>
<dbReference type="InterPro" id="IPR000600">
    <property type="entry name" value="ROK"/>
</dbReference>
<comment type="caution">
    <text evidence="3">The sequence shown here is derived from an EMBL/GenBank/DDBJ whole genome shotgun (WGS) entry which is preliminary data.</text>
</comment>
<proteinExistence type="inferred from homology"/>
<dbReference type="Pfam" id="PF00480">
    <property type="entry name" value="ROK"/>
    <property type="match status" value="1"/>
</dbReference>
<dbReference type="PANTHER" id="PTHR18964:SF149">
    <property type="entry name" value="BIFUNCTIONAL UDP-N-ACETYLGLUCOSAMINE 2-EPIMERASE_N-ACETYLMANNOSAMINE KINASE"/>
    <property type="match status" value="1"/>
</dbReference>
<feature type="region of interest" description="Disordered" evidence="2">
    <location>
        <begin position="97"/>
        <end position="160"/>
    </location>
</feature>
<organism evidence="3 4">
    <name type="scientific">Dactylosporangium darangshiense</name>
    <dbReference type="NCBI Taxonomy" id="579108"/>
    <lineage>
        <taxon>Bacteria</taxon>
        <taxon>Bacillati</taxon>
        <taxon>Actinomycetota</taxon>
        <taxon>Actinomycetes</taxon>
        <taxon>Micromonosporales</taxon>
        <taxon>Micromonosporaceae</taxon>
        <taxon>Dactylosporangium</taxon>
    </lineage>
</organism>
<keyword evidence="4" id="KW-1185">Reference proteome</keyword>
<dbReference type="SUPFAM" id="SSF53067">
    <property type="entry name" value="Actin-like ATPase domain"/>
    <property type="match status" value="1"/>
</dbReference>
<evidence type="ECO:0000256" key="1">
    <source>
        <dbReference type="ARBA" id="ARBA00006479"/>
    </source>
</evidence>
<dbReference type="Gene3D" id="3.30.420.40">
    <property type="match status" value="3"/>
</dbReference>
<feature type="compositionally biased region" description="Basic and acidic residues" evidence="2">
    <location>
        <begin position="129"/>
        <end position="146"/>
    </location>
</feature>
<feature type="compositionally biased region" description="Basic and acidic residues" evidence="2">
    <location>
        <begin position="97"/>
        <end position="110"/>
    </location>
</feature>
<protein>
    <recommendedName>
        <fullName evidence="5">ROK family protein</fullName>
    </recommendedName>
</protein>
<accession>A0ABP8D2S0</accession>
<dbReference type="InterPro" id="IPR036390">
    <property type="entry name" value="WH_DNA-bd_sf"/>
</dbReference>
<evidence type="ECO:0000256" key="2">
    <source>
        <dbReference type="SAM" id="MobiDB-lite"/>
    </source>
</evidence>
<name>A0ABP8D2S0_9ACTN</name>